<gene>
    <name evidence="2" type="ORF">PCL_05749</name>
</gene>
<protein>
    <submittedName>
        <fullName evidence="2">Uncharacterized protein</fullName>
    </submittedName>
</protein>
<name>A0A2U3EKQ3_PURLI</name>
<evidence type="ECO:0000256" key="1">
    <source>
        <dbReference type="SAM" id="MobiDB-lite"/>
    </source>
</evidence>
<accession>A0A2U3EKQ3</accession>
<reference evidence="2 3" key="1">
    <citation type="journal article" date="2016" name="Front. Microbiol.">
        <title>Genome and transcriptome sequences reveal the specific parasitism of the nematophagous Purpureocillium lilacinum 36-1.</title>
        <authorList>
            <person name="Xie J."/>
            <person name="Li S."/>
            <person name="Mo C."/>
            <person name="Xiao X."/>
            <person name="Peng D."/>
            <person name="Wang G."/>
            <person name="Xiao Y."/>
        </authorList>
    </citation>
    <scope>NUCLEOTIDE SEQUENCE [LARGE SCALE GENOMIC DNA]</scope>
    <source>
        <strain evidence="2 3">36-1</strain>
    </source>
</reference>
<feature type="compositionally biased region" description="Polar residues" evidence="1">
    <location>
        <begin position="195"/>
        <end position="206"/>
    </location>
</feature>
<sequence length="267" mass="28918">MRCSSAGLFLVSSCARAPDDSLRVAERSKHALAETLRLDCAMDEYDAGARSDAGDPMRNEDQPRLVLSPQRMKRALLAEAAGSRCPTRQRARGWLADGKKERNGLFEGWSVGPSGAALRVSNAERWATQEPDELRIECSVGWCLDPWRPLTVQRAEWRSVQVAGALVDPAGPRTGSVQGVPLVARRPAGCRQQPKGKQTAQLQANEPTPVRPEMESGEAGDGSSKNIGGRRAALIRLCRGSLVFKVSPALHLIRCCLAYLHAVAATE</sequence>
<dbReference type="Proteomes" id="UP000245956">
    <property type="component" value="Unassembled WGS sequence"/>
</dbReference>
<organism evidence="2 3">
    <name type="scientific">Purpureocillium lilacinum</name>
    <name type="common">Paecilomyces lilacinus</name>
    <dbReference type="NCBI Taxonomy" id="33203"/>
    <lineage>
        <taxon>Eukaryota</taxon>
        <taxon>Fungi</taxon>
        <taxon>Dikarya</taxon>
        <taxon>Ascomycota</taxon>
        <taxon>Pezizomycotina</taxon>
        <taxon>Sordariomycetes</taxon>
        <taxon>Hypocreomycetidae</taxon>
        <taxon>Hypocreales</taxon>
        <taxon>Ophiocordycipitaceae</taxon>
        <taxon>Purpureocillium</taxon>
    </lineage>
</organism>
<evidence type="ECO:0000313" key="3">
    <source>
        <dbReference type="Proteomes" id="UP000245956"/>
    </source>
</evidence>
<comment type="caution">
    <text evidence="2">The sequence shown here is derived from an EMBL/GenBank/DDBJ whole genome shotgun (WGS) entry which is preliminary data.</text>
</comment>
<dbReference type="AlphaFoldDB" id="A0A2U3EKQ3"/>
<feature type="region of interest" description="Disordered" evidence="1">
    <location>
        <begin position="187"/>
        <end position="225"/>
    </location>
</feature>
<evidence type="ECO:0000313" key="2">
    <source>
        <dbReference type="EMBL" id="PWI75091.1"/>
    </source>
</evidence>
<dbReference type="EMBL" id="LCWV01000002">
    <property type="protein sequence ID" value="PWI75091.1"/>
    <property type="molecule type" value="Genomic_DNA"/>
</dbReference>
<proteinExistence type="predicted"/>